<dbReference type="EMBL" id="JARKNE010000005">
    <property type="protein sequence ID" value="KAK5834504.1"/>
    <property type="molecule type" value="Genomic_DNA"/>
</dbReference>
<dbReference type="InterPro" id="IPR036691">
    <property type="entry name" value="Endo/exonu/phosph_ase_sf"/>
</dbReference>
<organism evidence="2 3">
    <name type="scientific">Gossypium arboreum</name>
    <name type="common">Tree cotton</name>
    <name type="synonym">Gossypium nanking</name>
    <dbReference type="NCBI Taxonomy" id="29729"/>
    <lineage>
        <taxon>Eukaryota</taxon>
        <taxon>Viridiplantae</taxon>
        <taxon>Streptophyta</taxon>
        <taxon>Embryophyta</taxon>
        <taxon>Tracheophyta</taxon>
        <taxon>Spermatophyta</taxon>
        <taxon>Magnoliopsida</taxon>
        <taxon>eudicotyledons</taxon>
        <taxon>Gunneridae</taxon>
        <taxon>Pentapetalae</taxon>
        <taxon>rosids</taxon>
        <taxon>malvids</taxon>
        <taxon>Malvales</taxon>
        <taxon>Malvaceae</taxon>
        <taxon>Malvoideae</taxon>
        <taxon>Gossypium</taxon>
    </lineage>
</organism>
<name>A0ABR0Q586_GOSAR</name>
<feature type="region of interest" description="Disordered" evidence="1">
    <location>
        <begin position="1"/>
        <end position="20"/>
    </location>
</feature>
<dbReference type="PANTHER" id="PTHR33710">
    <property type="entry name" value="BNAC02G09200D PROTEIN"/>
    <property type="match status" value="1"/>
</dbReference>
<reference evidence="2 3" key="1">
    <citation type="submission" date="2023-03" db="EMBL/GenBank/DDBJ databases">
        <title>WGS of Gossypium arboreum.</title>
        <authorList>
            <person name="Yu D."/>
        </authorList>
    </citation>
    <scope>NUCLEOTIDE SEQUENCE [LARGE SCALE GENOMIC DNA]</scope>
    <source>
        <tissue evidence="2">Leaf</tissue>
    </source>
</reference>
<keyword evidence="3" id="KW-1185">Reference proteome</keyword>
<dbReference type="SUPFAM" id="SSF56219">
    <property type="entry name" value="DNase I-like"/>
    <property type="match status" value="1"/>
</dbReference>
<evidence type="ECO:0000313" key="2">
    <source>
        <dbReference type="EMBL" id="KAK5834504.1"/>
    </source>
</evidence>
<dbReference type="Gene3D" id="3.60.10.10">
    <property type="entry name" value="Endonuclease/exonuclease/phosphatase"/>
    <property type="match status" value="1"/>
</dbReference>
<protein>
    <recommendedName>
        <fullName evidence="4">Reverse transcriptase</fullName>
    </recommendedName>
</protein>
<evidence type="ECO:0000256" key="1">
    <source>
        <dbReference type="SAM" id="MobiDB-lite"/>
    </source>
</evidence>
<evidence type="ECO:0000313" key="3">
    <source>
        <dbReference type="Proteomes" id="UP001358586"/>
    </source>
</evidence>
<dbReference type="Proteomes" id="UP001358586">
    <property type="component" value="Chromosome 5"/>
</dbReference>
<comment type="caution">
    <text evidence="2">The sequence shown here is derived from an EMBL/GenBank/DDBJ whole genome shotgun (WGS) entry which is preliminary data.</text>
</comment>
<dbReference type="PANTHER" id="PTHR33710:SF62">
    <property type="entry name" value="DUF4283 DOMAIN PROTEIN"/>
    <property type="match status" value="1"/>
</dbReference>
<sequence>MDKGSLNEDRPMSVDGKKRLRSNNVLPISFATDSNETQGKWNDACENVRTVEPAEQEKQWGRFRDKRQMGEFRAALDGCNLIDLGYQRCWYIWESGNFASNNIRKRLDRGVANLNWSNLFPNYRLMHLDHSYLDHCPILLDFKALVNSGDTFAFKFEMDWLLDDSCEIEIKALWNSNKHLQIPGRLLTVGPCLNAWASKNKKEKGRCINGMKRLLKEQYNAMSRVMITLRRS</sequence>
<evidence type="ECO:0008006" key="4">
    <source>
        <dbReference type="Google" id="ProtNLM"/>
    </source>
</evidence>
<gene>
    <name evidence="2" type="ORF">PVK06_018385</name>
</gene>
<proteinExistence type="predicted"/>
<feature type="compositionally biased region" description="Basic and acidic residues" evidence="1">
    <location>
        <begin position="1"/>
        <end position="17"/>
    </location>
</feature>
<accession>A0ABR0Q586</accession>